<evidence type="ECO:0000313" key="1">
    <source>
        <dbReference type="EMBL" id="KAI3751064.1"/>
    </source>
</evidence>
<proteinExistence type="predicted"/>
<dbReference type="Proteomes" id="UP001055811">
    <property type="component" value="Linkage Group LG04"/>
</dbReference>
<dbReference type="EMBL" id="CM042012">
    <property type="protein sequence ID" value="KAI3751064.1"/>
    <property type="molecule type" value="Genomic_DNA"/>
</dbReference>
<protein>
    <submittedName>
        <fullName evidence="1">Uncharacterized protein</fullName>
    </submittedName>
</protein>
<organism evidence="1 2">
    <name type="scientific">Cichorium intybus</name>
    <name type="common">Chicory</name>
    <dbReference type="NCBI Taxonomy" id="13427"/>
    <lineage>
        <taxon>Eukaryota</taxon>
        <taxon>Viridiplantae</taxon>
        <taxon>Streptophyta</taxon>
        <taxon>Embryophyta</taxon>
        <taxon>Tracheophyta</taxon>
        <taxon>Spermatophyta</taxon>
        <taxon>Magnoliopsida</taxon>
        <taxon>eudicotyledons</taxon>
        <taxon>Gunneridae</taxon>
        <taxon>Pentapetalae</taxon>
        <taxon>asterids</taxon>
        <taxon>campanulids</taxon>
        <taxon>Asterales</taxon>
        <taxon>Asteraceae</taxon>
        <taxon>Cichorioideae</taxon>
        <taxon>Cichorieae</taxon>
        <taxon>Cichoriinae</taxon>
        <taxon>Cichorium</taxon>
    </lineage>
</organism>
<evidence type="ECO:0000313" key="2">
    <source>
        <dbReference type="Proteomes" id="UP001055811"/>
    </source>
</evidence>
<sequence length="94" mass="10572">MPLPSPTTTTPLAPSFDLAIAACAANGMLSIQPGFLFSFSDLLLETLVKNCSEHIHRQMAERKILHEMIKIVKKKVSFFTFCYFPSVHIDVKIF</sequence>
<reference evidence="2" key="1">
    <citation type="journal article" date="2022" name="Mol. Ecol. Resour.">
        <title>The genomes of chicory, endive, great burdock and yacon provide insights into Asteraceae palaeo-polyploidization history and plant inulin production.</title>
        <authorList>
            <person name="Fan W."/>
            <person name="Wang S."/>
            <person name="Wang H."/>
            <person name="Wang A."/>
            <person name="Jiang F."/>
            <person name="Liu H."/>
            <person name="Zhao H."/>
            <person name="Xu D."/>
            <person name="Zhang Y."/>
        </authorList>
    </citation>
    <scope>NUCLEOTIDE SEQUENCE [LARGE SCALE GENOMIC DNA]</scope>
    <source>
        <strain evidence="2">cv. Punajuju</strain>
    </source>
</reference>
<accession>A0ACB9DWJ7</accession>
<comment type="caution">
    <text evidence="1">The sequence shown here is derived from an EMBL/GenBank/DDBJ whole genome shotgun (WGS) entry which is preliminary data.</text>
</comment>
<gene>
    <name evidence="1" type="ORF">L2E82_22087</name>
</gene>
<reference evidence="1 2" key="2">
    <citation type="journal article" date="2022" name="Mol. Ecol. Resour.">
        <title>The genomes of chicory, endive, great burdock and yacon provide insights into Asteraceae paleo-polyploidization history and plant inulin production.</title>
        <authorList>
            <person name="Fan W."/>
            <person name="Wang S."/>
            <person name="Wang H."/>
            <person name="Wang A."/>
            <person name="Jiang F."/>
            <person name="Liu H."/>
            <person name="Zhao H."/>
            <person name="Xu D."/>
            <person name="Zhang Y."/>
        </authorList>
    </citation>
    <scope>NUCLEOTIDE SEQUENCE [LARGE SCALE GENOMIC DNA]</scope>
    <source>
        <strain evidence="2">cv. Punajuju</strain>
        <tissue evidence="1">Leaves</tissue>
    </source>
</reference>
<keyword evidence="2" id="KW-1185">Reference proteome</keyword>
<name>A0ACB9DWJ7_CICIN</name>